<dbReference type="RefSeq" id="WP_186562197.1">
    <property type="nucleotide sequence ID" value="NZ_JACNMF010000003.1"/>
</dbReference>
<reference evidence="3" key="1">
    <citation type="submission" date="2020-08" db="EMBL/GenBank/DDBJ databases">
        <title>Hyunsoonleella sp. strain SJ7 genome sequencing and assembly.</title>
        <authorList>
            <person name="Kim I."/>
        </authorList>
    </citation>
    <scope>NUCLEOTIDE SEQUENCE</scope>
    <source>
        <strain evidence="3">SJ7</strain>
    </source>
</reference>
<dbReference type="Pfam" id="PF00775">
    <property type="entry name" value="Dioxygenase_C"/>
    <property type="match status" value="1"/>
</dbReference>
<dbReference type="SUPFAM" id="SSF49482">
    <property type="entry name" value="Aromatic compound dioxygenase"/>
    <property type="match status" value="1"/>
</dbReference>
<evidence type="ECO:0000313" key="4">
    <source>
        <dbReference type="Proteomes" id="UP000656244"/>
    </source>
</evidence>
<feature type="signal peptide" evidence="1">
    <location>
        <begin position="1"/>
        <end position="22"/>
    </location>
</feature>
<keyword evidence="4" id="KW-1185">Reference proteome</keyword>
<feature type="domain" description="Intradiol ring-cleavage dioxygenases" evidence="2">
    <location>
        <begin position="60"/>
        <end position="134"/>
    </location>
</feature>
<organism evidence="3 4">
    <name type="scientific">Hyunsoonleella aquatilis</name>
    <dbReference type="NCBI Taxonomy" id="2762758"/>
    <lineage>
        <taxon>Bacteria</taxon>
        <taxon>Pseudomonadati</taxon>
        <taxon>Bacteroidota</taxon>
        <taxon>Flavobacteriia</taxon>
        <taxon>Flavobacteriales</taxon>
        <taxon>Flavobacteriaceae</taxon>
    </lineage>
</organism>
<dbReference type="GO" id="GO:0016702">
    <property type="term" value="F:oxidoreductase activity, acting on single donors with incorporation of molecular oxygen, incorporation of two atoms of oxygen"/>
    <property type="evidence" value="ECO:0007669"/>
    <property type="project" value="InterPro"/>
</dbReference>
<evidence type="ECO:0000259" key="2">
    <source>
        <dbReference type="Pfam" id="PF00775"/>
    </source>
</evidence>
<dbReference type="Gene3D" id="2.60.130.10">
    <property type="entry name" value="Aromatic compound dioxygenase"/>
    <property type="match status" value="1"/>
</dbReference>
<accession>A0A923KIN8</accession>
<dbReference type="InterPro" id="IPR000627">
    <property type="entry name" value="Intradiol_dOase_C"/>
</dbReference>
<evidence type="ECO:0000313" key="3">
    <source>
        <dbReference type="EMBL" id="MBC3758889.1"/>
    </source>
</evidence>
<evidence type="ECO:0000256" key="1">
    <source>
        <dbReference type="SAM" id="SignalP"/>
    </source>
</evidence>
<comment type="caution">
    <text evidence="3">The sequence shown here is derived from an EMBL/GenBank/DDBJ whole genome shotgun (WGS) entry which is preliminary data.</text>
</comment>
<dbReference type="AlphaFoldDB" id="A0A923KIN8"/>
<sequence length="219" mass="24914">MKKVFIFLVCICVTSSFMALNAQSVASKKDIADNYKKRHAIYDYSEANLNNTDTIPGFGTISDKLKISGTIYKSDGVTPASGVILYICQSDDYGNYHSKKVNGKRVLKHKGWIKTDADGKYTFYTFVPGTYWPTKALMEIHGVIKEPNTSEEYAIEHFIFDNDPHLRDSCRKKIEKKGLNNILKLEEKDGMLIGKRDIVLSQNPKKYIRLLDSLVFSCY</sequence>
<dbReference type="InterPro" id="IPR015889">
    <property type="entry name" value="Intradiol_dOase_core"/>
</dbReference>
<dbReference type="Proteomes" id="UP000656244">
    <property type="component" value="Unassembled WGS sequence"/>
</dbReference>
<gene>
    <name evidence="3" type="ORF">H7U19_10770</name>
</gene>
<keyword evidence="1" id="KW-0732">Signal</keyword>
<protein>
    <recommendedName>
        <fullName evidence="2">Intradiol ring-cleavage dioxygenases domain-containing protein</fullName>
    </recommendedName>
</protein>
<feature type="chain" id="PRO_5037918671" description="Intradiol ring-cleavage dioxygenases domain-containing protein" evidence="1">
    <location>
        <begin position="23"/>
        <end position="219"/>
    </location>
</feature>
<name>A0A923KIN8_9FLAO</name>
<dbReference type="GO" id="GO:0005506">
    <property type="term" value="F:iron ion binding"/>
    <property type="evidence" value="ECO:0007669"/>
    <property type="project" value="InterPro"/>
</dbReference>
<proteinExistence type="predicted"/>
<dbReference type="EMBL" id="JACNMF010000003">
    <property type="protein sequence ID" value="MBC3758889.1"/>
    <property type="molecule type" value="Genomic_DNA"/>
</dbReference>